<evidence type="ECO:0000313" key="1">
    <source>
        <dbReference type="EMBL" id="MFD1609548.1"/>
    </source>
</evidence>
<reference evidence="2" key="1">
    <citation type="journal article" date="2019" name="Int. J. Syst. Evol. Microbiol.">
        <title>The Global Catalogue of Microorganisms (GCM) 10K type strain sequencing project: providing services to taxonomists for standard genome sequencing and annotation.</title>
        <authorList>
            <consortium name="The Broad Institute Genomics Platform"/>
            <consortium name="The Broad Institute Genome Sequencing Center for Infectious Disease"/>
            <person name="Wu L."/>
            <person name="Ma J."/>
        </authorList>
    </citation>
    <scope>NUCLEOTIDE SEQUENCE [LARGE SCALE GENOMIC DNA]</scope>
    <source>
        <strain evidence="2">CGMCC 1.12376</strain>
    </source>
</reference>
<dbReference type="SUPFAM" id="SSF81301">
    <property type="entry name" value="Nucleotidyltransferase"/>
    <property type="match status" value="1"/>
</dbReference>
<evidence type="ECO:0000313" key="2">
    <source>
        <dbReference type="Proteomes" id="UP001597221"/>
    </source>
</evidence>
<name>A0ABW4HV61_9BACI</name>
<comment type="caution">
    <text evidence="1">The sequence shown here is derived from an EMBL/GenBank/DDBJ whole genome shotgun (WGS) entry which is preliminary data.</text>
</comment>
<organism evidence="1 2">
    <name type="scientific">Oceanobacillus luteolus</name>
    <dbReference type="NCBI Taxonomy" id="1274358"/>
    <lineage>
        <taxon>Bacteria</taxon>
        <taxon>Bacillati</taxon>
        <taxon>Bacillota</taxon>
        <taxon>Bacilli</taxon>
        <taxon>Bacillales</taxon>
        <taxon>Bacillaceae</taxon>
        <taxon>Oceanobacillus</taxon>
    </lineage>
</organism>
<proteinExistence type="predicted"/>
<dbReference type="EMBL" id="JBHUDE010000159">
    <property type="protein sequence ID" value="MFD1609548.1"/>
    <property type="molecule type" value="Genomic_DNA"/>
</dbReference>
<accession>A0ABW4HV61</accession>
<keyword evidence="2" id="KW-1185">Reference proteome</keyword>
<gene>
    <name evidence="1" type="ORF">ACFSBH_18170</name>
</gene>
<sequence>MTRLKAGYGLDNQGYIISDVSVEKINPVFLPCIRDSVERLRVLFQYQLHSVYVYGSVPRGDAVISKSDLDVIAMFHGELSSREKSVLKELAQGLSAQYESLVRDVGIAVANYQDIMDPKNYYENAFIKEISVCVFGEDVGEQFGPYKLSAEIAISFNGDIGDMLARTLEKLNKASEKEWHTVVQNFSRKLIRTYYSMVMVRSQIWTTRLAEQAEVFIKYFPEKTSVVRRLLEWVNEPPQDQETVYELFEMEGNWAAHNFHKEVIIN</sequence>
<dbReference type="RefSeq" id="WP_379598975.1">
    <property type="nucleotide sequence ID" value="NZ_JBHUDE010000159.1"/>
</dbReference>
<dbReference type="Proteomes" id="UP001597221">
    <property type="component" value="Unassembled WGS sequence"/>
</dbReference>
<protein>
    <submittedName>
        <fullName evidence="1">Nucleotidyltransferase domain-containing protein</fullName>
    </submittedName>
</protein>
<dbReference type="InterPro" id="IPR043519">
    <property type="entry name" value="NT_sf"/>
</dbReference>